<dbReference type="AlphaFoldDB" id="A0AAU7YIX8"/>
<dbReference type="EMBL" id="CP158586">
    <property type="protein sequence ID" value="XCA33564.1"/>
    <property type="molecule type" value="Genomic_DNA"/>
</dbReference>
<proteinExistence type="predicted"/>
<protein>
    <submittedName>
        <fullName evidence="1">Uncharacterized protein</fullName>
    </submittedName>
</protein>
<name>A0AAU7YIX8_9RICK</name>
<evidence type="ECO:0000313" key="1">
    <source>
        <dbReference type="EMBL" id="XCA33564.1"/>
    </source>
</evidence>
<sequence length="45" mass="5234">MTLGLYIKSKLQDYNEQVVNWITTKKLLSFSPFFLGKVMVLVQVL</sequence>
<accession>A0AAU7YIX8</accession>
<organism evidence="1">
    <name type="scientific">Wolbachia endosymbiont of Polyergus mexicanus</name>
    <dbReference type="NCBI Taxonomy" id="3171167"/>
    <lineage>
        <taxon>Bacteria</taxon>
        <taxon>Pseudomonadati</taxon>
        <taxon>Pseudomonadota</taxon>
        <taxon>Alphaproteobacteria</taxon>
        <taxon>Rickettsiales</taxon>
        <taxon>Anaplasmataceae</taxon>
        <taxon>Wolbachieae</taxon>
        <taxon>Wolbachia</taxon>
    </lineage>
</organism>
<gene>
    <name evidence="1" type="ORF">ABS808_01745</name>
</gene>
<reference evidence="1" key="1">
    <citation type="submission" date="2024-06" db="EMBL/GenBank/DDBJ databases">
        <title>Genome assembly of the Polyergus mexicanus.</title>
        <authorList>
            <person name="Cash E."/>
            <person name="Tustsui N.D."/>
            <person name="Ward P."/>
            <person name="Nguyen O."/>
            <person name="Sahasrabudhe R."/>
            <person name="Fairbairn C.W."/>
            <person name="Seligmann W.E."/>
            <person name="Sacco S."/>
            <person name="Beraut E."/>
            <person name="Miller C."/>
            <person name="Toffelmier E."/>
            <person name="Shaffer H.B."/>
        </authorList>
    </citation>
    <scope>NUCLEOTIDE SEQUENCE</scope>
    <source>
        <strain evidence="1">NDT 795.1</strain>
    </source>
</reference>